<protein>
    <submittedName>
        <fullName evidence="2">Uncharacterized protein</fullName>
    </submittedName>
</protein>
<dbReference type="AlphaFoldDB" id="A0AAV7MBM7"/>
<sequence length="99" mass="10719">MSIGAGGLVRNTRKEEERALRTVPSEREMGRLLPGWCQHPRIWPALQSMDVLLQEGGSASHGTERSRVAAMTRLCTGVSVPCLNKTTYPPGVWSGVGTS</sequence>
<proteinExistence type="predicted"/>
<gene>
    <name evidence="2" type="ORF">NDU88_006233</name>
</gene>
<evidence type="ECO:0000313" key="3">
    <source>
        <dbReference type="Proteomes" id="UP001066276"/>
    </source>
</evidence>
<accession>A0AAV7MBM7</accession>
<keyword evidence="3" id="KW-1185">Reference proteome</keyword>
<feature type="compositionally biased region" description="Basic and acidic residues" evidence="1">
    <location>
        <begin position="12"/>
        <end position="22"/>
    </location>
</feature>
<organism evidence="2 3">
    <name type="scientific">Pleurodeles waltl</name>
    <name type="common">Iberian ribbed newt</name>
    <dbReference type="NCBI Taxonomy" id="8319"/>
    <lineage>
        <taxon>Eukaryota</taxon>
        <taxon>Metazoa</taxon>
        <taxon>Chordata</taxon>
        <taxon>Craniata</taxon>
        <taxon>Vertebrata</taxon>
        <taxon>Euteleostomi</taxon>
        <taxon>Amphibia</taxon>
        <taxon>Batrachia</taxon>
        <taxon>Caudata</taxon>
        <taxon>Salamandroidea</taxon>
        <taxon>Salamandridae</taxon>
        <taxon>Pleurodelinae</taxon>
        <taxon>Pleurodeles</taxon>
    </lineage>
</organism>
<comment type="caution">
    <text evidence="2">The sequence shown here is derived from an EMBL/GenBank/DDBJ whole genome shotgun (WGS) entry which is preliminary data.</text>
</comment>
<reference evidence="2" key="1">
    <citation type="journal article" date="2022" name="bioRxiv">
        <title>Sequencing and chromosome-scale assembly of the giantPleurodeles waltlgenome.</title>
        <authorList>
            <person name="Brown T."/>
            <person name="Elewa A."/>
            <person name="Iarovenko S."/>
            <person name="Subramanian E."/>
            <person name="Araus A.J."/>
            <person name="Petzold A."/>
            <person name="Susuki M."/>
            <person name="Suzuki K.-i.T."/>
            <person name="Hayashi T."/>
            <person name="Toyoda A."/>
            <person name="Oliveira C."/>
            <person name="Osipova E."/>
            <person name="Leigh N.D."/>
            <person name="Simon A."/>
            <person name="Yun M.H."/>
        </authorList>
    </citation>
    <scope>NUCLEOTIDE SEQUENCE</scope>
    <source>
        <strain evidence="2">20211129_DDA</strain>
        <tissue evidence="2">Liver</tissue>
    </source>
</reference>
<name>A0AAV7MBM7_PLEWA</name>
<dbReference type="EMBL" id="JANPWB010000014">
    <property type="protein sequence ID" value="KAJ1101161.1"/>
    <property type="molecule type" value="Genomic_DNA"/>
</dbReference>
<evidence type="ECO:0000313" key="2">
    <source>
        <dbReference type="EMBL" id="KAJ1101161.1"/>
    </source>
</evidence>
<feature type="region of interest" description="Disordered" evidence="1">
    <location>
        <begin position="1"/>
        <end position="22"/>
    </location>
</feature>
<evidence type="ECO:0000256" key="1">
    <source>
        <dbReference type="SAM" id="MobiDB-lite"/>
    </source>
</evidence>
<dbReference type="Proteomes" id="UP001066276">
    <property type="component" value="Chromosome 10"/>
</dbReference>